<evidence type="ECO:0000313" key="1">
    <source>
        <dbReference type="Proteomes" id="UP000887566"/>
    </source>
</evidence>
<dbReference type="Pfam" id="PF12150">
    <property type="entry name" value="MFP2b"/>
    <property type="match status" value="1"/>
</dbReference>
<organism evidence="1 2">
    <name type="scientific">Plectus sambesii</name>
    <dbReference type="NCBI Taxonomy" id="2011161"/>
    <lineage>
        <taxon>Eukaryota</taxon>
        <taxon>Metazoa</taxon>
        <taxon>Ecdysozoa</taxon>
        <taxon>Nematoda</taxon>
        <taxon>Chromadorea</taxon>
        <taxon>Plectida</taxon>
        <taxon>Plectina</taxon>
        <taxon>Plectoidea</taxon>
        <taxon>Plectidae</taxon>
        <taxon>Plectus</taxon>
    </lineage>
</organism>
<dbReference type="WBParaSite" id="PSAMB.scaffold6854size8687.g29217.t1">
    <property type="protein sequence ID" value="PSAMB.scaffold6854size8687.g29217.t1"/>
    <property type="gene ID" value="PSAMB.scaffold6854size8687.g29217"/>
</dbReference>
<sequence length="164" mass="18618">MATEDMWVTVRPGDPFPEQQKCIRALGVPGLDQEAVSHPDSYIALWLRPDGEAVCGMAWNDGGIVKARFTWDGKQFTGEETNGFRILKYCEHDSDKYHWVRAKEANEHALLYIGEYVPAVVVCGKDAAIGKANWQRKMVWTCENNCESCHQDEEFSNCFLLAKE</sequence>
<dbReference type="SUPFAM" id="SSF141739">
    <property type="entry name" value="MFPT repeat-like"/>
    <property type="match status" value="1"/>
</dbReference>
<reference evidence="2" key="1">
    <citation type="submission" date="2022-11" db="UniProtKB">
        <authorList>
            <consortium name="WormBaseParasite"/>
        </authorList>
    </citation>
    <scope>IDENTIFICATION</scope>
</reference>
<dbReference type="PANTHER" id="PTHR31578">
    <property type="entry name" value="PROTEIN CBG21223-RELATED"/>
    <property type="match status" value="1"/>
</dbReference>
<keyword evidence="1" id="KW-1185">Reference proteome</keyword>
<dbReference type="AlphaFoldDB" id="A0A914X5Y0"/>
<dbReference type="Proteomes" id="UP000887566">
    <property type="component" value="Unplaced"/>
</dbReference>
<dbReference type="PANTHER" id="PTHR31578:SF3">
    <property type="entry name" value="NEMATODE SPECIFIC PEPTIDE FAMILY"/>
    <property type="match status" value="1"/>
</dbReference>
<evidence type="ECO:0000313" key="2">
    <source>
        <dbReference type="WBParaSite" id="PSAMB.scaffold6854size8687.g29217.t1"/>
    </source>
</evidence>
<accession>A0A914X5Y0</accession>
<proteinExistence type="predicted"/>
<dbReference type="InterPro" id="IPR021010">
    <property type="entry name" value="Cytosolic_motility_protein"/>
</dbReference>
<name>A0A914X5Y0_9BILA</name>
<protein>
    <submittedName>
        <fullName evidence="2">Uncharacterized protein</fullName>
    </submittedName>
</protein>